<dbReference type="Pfam" id="PF21079">
    <property type="entry name" value="GDH_HM2"/>
    <property type="match status" value="1"/>
</dbReference>
<dbReference type="Proteomes" id="UP000005953">
    <property type="component" value="Unassembled WGS sequence"/>
</dbReference>
<dbReference type="InterPro" id="IPR007780">
    <property type="entry name" value="NAD_Glu_DH_bac"/>
</dbReference>
<dbReference type="Pfam" id="PF21075">
    <property type="entry name" value="GDH_ACT1"/>
    <property type="match status" value="1"/>
</dbReference>
<dbReference type="STRING" id="314283.MED297_16614"/>
<proteinExistence type="predicted"/>
<dbReference type="HOGENOM" id="CLU_003404_1_1_6"/>
<dbReference type="Pfam" id="PF21076">
    <property type="entry name" value="GDH_ACT2"/>
    <property type="match status" value="1"/>
</dbReference>
<evidence type="ECO:0000256" key="1">
    <source>
        <dbReference type="ARBA" id="ARBA00023002"/>
    </source>
</evidence>
<dbReference type="Pfam" id="PF21073">
    <property type="entry name" value="GDH_HM1"/>
    <property type="match status" value="1"/>
</dbReference>
<dbReference type="Gene3D" id="3.40.50.720">
    <property type="entry name" value="NAD(P)-binding Rossmann-like Domain"/>
    <property type="match status" value="1"/>
</dbReference>
<dbReference type="InterPro" id="IPR036291">
    <property type="entry name" value="NAD(P)-bd_dom_sf"/>
</dbReference>
<feature type="domain" description="NAD-glutamate dehydrogenase N-terminal ACT1" evidence="4">
    <location>
        <begin position="36"/>
        <end position="172"/>
    </location>
</feature>
<dbReference type="InterPro" id="IPR049056">
    <property type="entry name" value="NAD_Glu_DH_HM3"/>
</dbReference>
<dbReference type="PANTHER" id="PTHR43403:SF1">
    <property type="entry name" value="NAD-SPECIFIC GLUTAMATE DEHYDROGENASE"/>
    <property type="match status" value="1"/>
</dbReference>
<reference evidence="7 8" key="1">
    <citation type="submission" date="2006-02" db="EMBL/GenBank/DDBJ databases">
        <authorList>
            <person name="Pinhassi J."/>
            <person name="Pedros-Alio C."/>
            <person name="Ferriera S."/>
            <person name="Johnson J."/>
            <person name="Kravitz S."/>
            <person name="Halpern A."/>
            <person name="Remington K."/>
            <person name="Beeson K."/>
            <person name="Tran B."/>
            <person name="Rogers Y.-H."/>
            <person name="Friedman R."/>
            <person name="Venter J.C."/>
        </authorList>
    </citation>
    <scope>NUCLEOTIDE SEQUENCE [LARGE SCALE GENOMIC DNA]</scope>
    <source>
        <strain evidence="7 8">MED297</strain>
    </source>
</reference>
<dbReference type="Pfam" id="PF05088">
    <property type="entry name" value="Bac_GDH_CD"/>
    <property type="match status" value="1"/>
</dbReference>
<dbReference type="InterPro" id="IPR024727">
    <property type="entry name" value="NAD_Glu_DH_N_ACT1"/>
</dbReference>
<feature type="domain" description="NAD-glutamate dehydrogenase ACT3" evidence="6">
    <location>
        <begin position="544"/>
        <end position="620"/>
    </location>
</feature>
<feature type="domain" description="NAD-specific glutamate dehydrogenase C-terminal" evidence="3">
    <location>
        <begin position="1258"/>
        <end position="1595"/>
    </location>
</feature>
<dbReference type="InterPro" id="IPR049059">
    <property type="entry name" value="NAD_Glu_DH_HM1"/>
</dbReference>
<evidence type="ECO:0000313" key="8">
    <source>
        <dbReference type="Proteomes" id="UP000005953"/>
    </source>
</evidence>
<gene>
    <name evidence="7" type="ORF">MED297_16614</name>
</gene>
<evidence type="ECO:0000259" key="2">
    <source>
        <dbReference type="Pfam" id="PF05088"/>
    </source>
</evidence>
<dbReference type="InterPro" id="IPR049058">
    <property type="entry name" value="NAD_Glu_DH_HM2"/>
</dbReference>
<dbReference type="OrthoDB" id="9758052at2"/>
<keyword evidence="1" id="KW-0560">Oxidoreductase</keyword>
<dbReference type="SUPFAM" id="SSF53223">
    <property type="entry name" value="Aminoacid dehydrogenase-like, N-terminal domain"/>
    <property type="match status" value="1"/>
</dbReference>
<dbReference type="RefSeq" id="WP_008043619.1">
    <property type="nucleotide sequence ID" value="NZ_CH724150.1"/>
</dbReference>
<accession>A4BHI3</accession>
<dbReference type="InterPro" id="IPR048381">
    <property type="entry name" value="GDH_C"/>
</dbReference>
<dbReference type="EMBL" id="AAOE01000021">
    <property type="protein sequence ID" value="EAR08381.1"/>
    <property type="molecule type" value="Genomic_DNA"/>
</dbReference>
<evidence type="ECO:0000259" key="6">
    <source>
        <dbReference type="Pfam" id="PF21077"/>
    </source>
</evidence>
<keyword evidence="8" id="KW-1185">Reference proteome</keyword>
<dbReference type="InterPro" id="IPR049062">
    <property type="entry name" value="NAD_Glu_DH_ACT2"/>
</dbReference>
<dbReference type="Pfam" id="PF21077">
    <property type="entry name" value="GDH_ACT3"/>
    <property type="match status" value="1"/>
</dbReference>
<name>A4BHI3_9GAMM</name>
<dbReference type="InterPro" id="IPR049064">
    <property type="entry name" value="NAD_Glu_DH_ACT3"/>
</dbReference>
<dbReference type="SUPFAM" id="SSF51735">
    <property type="entry name" value="NAD(P)-binding Rossmann-fold domains"/>
    <property type="match status" value="1"/>
</dbReference>
<dbReference type="GO" id="GO:0006538">
    <property type="term" value="P:L-glutamate catabolic process"/>
    <property type="evidence" value="ECO:0007669"/>
    <property type="project" value="InterPro"/>
</dbReference>
<dbReference type="Pfam" id="PF21074">
    <property type="entry name" value="GDH_C"/>
    <property type="match status" value="1"/>
</dbReference>
<dbReference type="InterPro" id="IPR028971">
    <property type="entry name" value="NAD-GDH_cat"/>
</dbReference>
<evidence type="ECO:0000259" key="5">
    <source>
        <dbReference type="Pfam" id="PF21076"/>
    </source>
</evidence>
<evidence type="ECO:0000313" key="7">
    <source>
        <dbReference type="EMBL" id="EAR08381.1"/>
    </source>
</evidence>
<organism evidence="7 8">
    <name type="scientific">Reinekea blandensis MED297</name>
    <dbReference type="NCBI Taxonomy" id="314283"/>
    <lineage>
        <taxon>Bacteria</taxon>
        <taxon>Pseudomonadati</taxon>
        <taxon>Pseudomonadota</taxon>
        <taxon>Gammaproteobacteria</taxon>
        <taxon>Oceanospirillales</taxon>
        <taxon>Saccharospirillaceae</taxon>
        <taxon>Reinekea</taxon>
    </lineage>
</organism>
<feature type="domain" description="NAD-glutamate dehydrogenase ACT2" evidence="5">
    <location>
        <begin position="397"/>
        <end position="486"/>
    </location>
</feature>
<sequence>MSTALMTSQEELIEALYQRLISHFPKKHHADLNILVRELFIHASMRDLSQYEMTDLAGMVVTLWHSLQHKETRKARIEVINPNVEEHEWQSQHTIVSILHDEIPFVIDSARLALNKLDINIHAIFYATFSVKRDQSGHFQGFSDKGQQELLLCLEMDRTSVPEQREQISTSLHEVMSDVVYVVDDFPAMVDKTNEVINDLKSQKQPFSAEELDEAIVFMDWIANNHFSFLAYDEYTIEDGVVKQVPGTELGLFKKNTNRRDEVIKEMSKERREHVFKQELLIFTKSGRRSTVHRSAYSDYILVKDFNDKGEVIGGRRFLGLYTSSVYNETPRNIPVVRRKLQRVLDNSGFEPGTHSYKELAAILYNFPRDELIQSSDATLLRVSHEVLSIQERKQIRLFLRKDAYGKFLNALVYMPRDVFNTQIRIKVHDLLAERFKVEGSDFTTFFSESVLARTRFVFKLSEPLEEIPPLDALENKIVQIARRWTDELHTALIESFGEEKGVRLYQQYEHAFPSGYTDEYSARVAVADIQRIESLRKNPDENITLSFFRSMEPTGSTLKLKLFNKGEALLLSDLIPVLENLGLKVIDEFPYEIVHPENGCTWIYDFNLLYEPNPELDPSKYRDSFSKAFLNIWKGRAENDSYNKLVLQARLTWREVAMLRGYAKYMKQTQFGLSLEYIAETLIQYTGITENLSELFSARFNPEKQKGVHLVEHWNSEIEAQLDDVNNINEDRIFRRYVELMKATLRTNFYQEGETGARKEYISFKLDPGQLSDIPLPKPKYEIFVYSPRIEGVHLRGGSVARGGLRWSDRNEDFRTEVLGLVKAQQVKNAVIVPVGAKGGFVAKQLPPPQDRDAFFAEGIECYKTFIRGLLDVTDNLVENSVVPPKQVVRYDSDDPYLVVAADKGTATFSDIANEVANDYNFWLGDAFASGGSNGYDHKKMGITARGAWVSVQRHFRELGVDVQKDPITAVGIGDMAGDVFGNGMLRSETIRLVGAFNHMHIFVDPNPDAEKSFAERQRLFDLPRSTWDDYNKELISKGGGIFSRSAKSIRVSKEMKAIFDIEQSTLSPNELITAMLKAPVDLLWNGGIGTYVKASTETHADVGDKANDAVRINGKSLRCKVIGEGGNLGFSQLGRIEFNLKGGRCFTDFIDNAGGVDCSDHEVNMKILLDDMVANGDMTVKQRNTTLEKLTEDVSGLVLTNNYRQTQALGVAFTESRQRVEEYRRLINGLESEGKLNRELEFLPTDEQISERKANGKGLTRPELSVLISYVKGDLKEQLAKDELANDQFIGHIVETEFPAAMKKKFGKVMTEHRLRKEIIATQVANDMINYMGITFYSRLHESTGCTAIEAAKAYVASREIFGLHKIWADIEALDHIVPADVQSKMMLRTLRMVRRGTRWLIKNYRKGIDIESLISQFKGPLEAMADNLMEILPESPRETWLADASGMIETGVPENLARSVAASDMLYTSLGVAAVSQILNRDVLHVAHGYFRVGESLGLELFARQVNSATVNTHWQAMARESYRDDLEWQQRRITQGLISQMADDQSLDETVDQWLEHNSILVERWLRIMNEIRAVNEPEFSMYSVAIRELLDLSQATMTELQ</sequence>
<protein>
    <submittedName>
        <fullName evidence="7">NAD-specific glutamate dehydrogenase</fullName>
    </submittedName>
</protein>
<evidence type="ECO:0000259" key="4">
    <source>
        <dbReference type="Pfam" id="PF21075"/>
    </source>
</evidence>
<dbReference type="GO" id="GO:0004352">
    <property type="term" value="F:glutamate dehydrogenase (NAD+) activity"/>
    <property type="evidence" value="ECO:0007669"/>
    <property type="project" value="InterPro"/>
</dbReference>
<feature type="domain" description="NAD-glutamate dehydrogenase catalytic" evidence="2">
    <location>
        <begin position="718"/>
        <end position="1213"/>
    </location>
</feature>
<evidence type="ECO:0000259" key="3">
    <source>
        <dbReference type="Pfam" id="PF21074"/>
    </source>
</evidence>
<dbReference type="InterPro" id="IPR046346">
    <property type="entry name" value="Aminoacid_DH-like_N_sf"/>
</dbReference>
<dbReference type="PANTHER" id="PTHR43403">
    <property type="entry name" value="NAD-SPECIFIC GLUTAMATE DEHYDROGENASE"/>
    <property type="match status" value="1"/>
</dbReference>
<dbReference type="Pfam" id="PF21078">
    <property type="entry name" value="GDH_HM3"/>
    <property type="match status" value="1"/>
</dbReference>
<comment type="caution">
    <text evidence="7">The sequence shown here is derived from an EMBL/GenBank/DDBJ whole genome shotgun (WGS) entry which is preliminary data.</text>
</comment>
<dbReference type="GO" id="GO:0004069">
    <property type="term" value="F:L-aspartate:2-oxoglutarate aminotransferase activity"/>
    <property type="evidence" value="ECO:0007669"/>
    <property type="project" value="InterPro"/>
</dbReference>
<dbReference type="PIRSF" id="PIRSF036761">
    <property type="entry name" value="GDH_Mll4104"/>
    <property type="match status" value="1"/>
</dbReference>